<dbReference type="Pfam" id="PF07793">
    <property type="entry name" value="DUF1631"/>
    <property type="match status" value="1"/>
</dbReference>
<dbReference type="EMBL" id="BAABLX010000001">
    <property type="protein sequence ID" value="GAA4929723.1"/>
    <property type="molecule type" value="Genomic_DNA"/>
</dbReference>
<comment type="caution">
    <text evidence="2">The sequence shown here is derived from an EMBL/GenBank/DDBJ whole genome shotgun (WGS) entry which is preliminary data.</text>
</comment>
<gene>
    <name evidence="2" type="ORF">GCM10025791_01800</name>
</gene>
<dbReference type="RefSeq" id="WP_345415610.1">
    <property type="nucleotide sequence ID" value="NZ_AP031496.1"/>
</dbReference>
<dbReference type="AlphaFoldDB" id="A0AAV3TWR7"/>
<keyword evidence="3" id="KW-1185">Reference proteome</keyword>
<sequence length="586" mass="65697">MADNSTDIKTLSQQWSDLFLTRSRADLRPSKERFSRLVSALINQTSAHEQLKADAKQLSKCFAAHVWAKKGRLQPPCSTLASLAELHFHLARWQPNKGRVGKEFPKLLANADQLLRSPPGTENLRWQELHQTLVSYSQQWQTRRSALENRQLESLVNLNKITAARCAIAQQVNTRLSGSILPAWLNDFIKETLVGDLAAIEATTGETTQLEYWLYALDDLCTVYCQLADPTGCVENQQAAIKAAPGIIEQFSTPDLTTLPGSPQYLTMYEQIVQSMVECVQLRLEPLQGFSPITVASNVGQVKVSSSVDSFDCVTIECGQWFEYHCDNDTPLTFKLFHLDHHQSLAHCTDYYGKITLTLSADELQLMMAARQLVLVPNFLGALSTLVQGFLKQERSLYEKSVTQIKAPAEPANSELGSQSQNANNRNDSSQEALLDDGSSSHHCDDENTEELRRQTDESLAKIDADINRLSQDQKAQAAEIHHPTTTEQAGSKSDEEIASFQITAANLQLGAWVKFKNLEPELQKLSLKMPSSDKYLFTDRLGRKAGEYRLQQLVNLFADDKVKIVSLGERFDSRLEAIVKNQRRK</sequence>
<evidence type="ECO:0008006" key="4">
    <source>
        <dbReference type="Google" id="ProtNLM"/>
    </source>
</evidence>
<evidence type="ECO:0000256" key="1">
    <source>
        <dbReference type="SAM" id="MobiDB-lite"/>
    </source>
</evidence>
<feature type="region of interest" description="Disordered" evidence="1">
    <location>
        <begin position="409"/>
        <end position="456"/>
    </location>
</feature>
<protein>
    <recommendedName>
        <fullName evidence="4">DUF1631 family protein</fullName>
    </recommendedName>
</protein>
<feature type="region of interest" description="Disordered" evidence="1">
    <location>
        <begin position="472"/>
        <end position="494"/>
    </location>
</feature>
<accession>A0AAV3TWR7</accession>
<evidence type="ECO:0000313" key="2">
    <source>
        <dbReference type="EMBL" id="GAA4929723.1"/>
    </source>
</evidence>
<organism evidence="2 3">
    <name type="scientific">Halioxenophilus aromaticivorans</name>
    <dbReference type="NCBI Taxonomy" id="1306992"/>
    <lineage>
        <taxon>Bacteria</taxon>
        <taxon>Pseudomonadati</taxon>
        <taxon>Pseudomonadota</taxon>
        <taxon>Gammaproteobacteria</taxon>
        <taxon>Alteromonadales</taxon>
        <taxon>Alteromonadaceae</taxon>
        <taxon>Halioxenophilus</taxon>
    </lineage>
</organism>
<feature type="compositionally biased region" description="Basic and acidic residues" evidence="1">
    <location>
        <begin position="439"/>
        <end position="456"/>
    </location>
</feature>
<dbReference type="Proteomes" id="UP001409585">
    <property type="component" value="Unassembled WGS sequence"/>
</dbReference>
<name>A0AAV3TWR7_9ALTE</name>
<feature type="compositionally biased region" description="Polar residues" evidence="1">
    <location>
        <begin position="415"/>
        <end position="432"/>
    </location>
</feature>
<evidence type="ECO:0000313" key="3">
    <source>
        <dbReference type="Proteomes" id="UP001409585"/>
    </source>
</evidence>
<proteinExistence type="predicted"/>
<dbReference type="InterPro" id="IPR012434">
    <property type="entry name" value="DUF1631"/>
</dbReference>
<reference evidence="3" key="1">
    <citation type="journal article" date="2019" name="Int. J. Syst. Evol. Microbiol.">
        <title>The Global Catalogue of Microorganisms (GCM) 10K type strain sequencing project: providing services to taxonomists for standard genome sequencing and annotation.</title>
        <authorList>
            <consortium name="The Broad Institute Genomics Platform"/>
            <consortium name="The Broad Institute Genome Sequencing Center for Infectious Disease"/>
            <person name="Wu L."/>
            <person name="Ma J."/>
        </authorList>
    </citation>
    <scope>NUCLEOTIDE SEQUENCE [LARGE SCALE GENOMIC DNA]</scope>
    <source>
        <strain evidence="3">JCM 19134</strain>
    </source>
</reference>